<evidence type="ECO:0000256" key="1">
    <source>
        <dbReference type="SAM" id="Phobius"/>
    </source>
</evidence>
<feature type="domain" description="DUF4010" evidence="3">
    <location>
        <begin position="185"/>
        <end position="391"/>
    </location>
</feature>
<evidence type="ECO:0000313" key="5">
    <source>
        <dbReference type="Proteomes" id="UP000008139"/>
    </source>
</evidence>
<keyword evidence="1" id="KW-0812">Transmembrane</keyword>
<gene>
    <name evidence="4" type="ordered locus">Hipma_1419</name>
</gene>
<keyword evidence="5" id="KW-1185">Reference proteome</keyword>
<feature type="transmembrane region" description="Helical" evidence="1">
    <location>
        <begin position="361"/>
        <end position="386"/>
    </location>
</feature>
<dbReference type="Pfam" id="PF02308">
    <property type="entry name" value="MgtC"/>
    <property type="match status" value="1"/>
</dbReference>
<dbReference type="STRING" id="760142.Hipma_1419"/>
<evidence type="ECO:0000313" key="4">
    <source>
        <dbReference type="EMBL" id="AEA34375.1"/>
    </source>
</evidence>
<feature type="domain" description="MgtC/SapB/SrpB/YhiD N-terminal" evidence="2">
    <location>
        <begin position="15"/>
        <end position="137"/>
    </location>
</feature>
<dbReference type="PANTHER" id="PTHR39084">
    <property type="entry name" value="MEMBRANE PROTEIN-RELATED"/>
    <property type="match status" value="1"/>
</dbReference>
<evidence type="ECO:0000259" key="3">
    <source>
        <dbReference type="Pfam" id="PF13194"/>
    </source>
</evidence>
<sequence length="420" mass="46742">MNEIVKWMPDWFFLLILSILIGGIVGLEQESYHRKIEEKHFGGIRTFPLISLLGFSSEYFLRSPVIVAIIFTCFSLMIVGEYLYEAFYFNRKGITTEIAGLFTFVIGVILAKGYVIEAVSLSIIITLILSLREFLHGFVEKYIYKKDISAILKFLVVSAVLYPILPDKSFTFLKLNPRSIWLMVVLISSISFAAYFATKLLGSKKGILITALFGGLMSSTAVTLAFSKRSKEAPELSCELALGVILASSIMFIRQLIVMFIIYPSISYKFAFFSIIAFLVGLAFALKRHKSGNEVVEVEFSNPYDLTHALFFGAFYTVVLILSRLAHTYLGSKGIYLLGFVSGFADVDPLTISMSQLSKTGIININVALVSIIISSITNTLIKGVYATMFGHKNMRGLIWKAFIAMSIISVGIVLGVKFM</sequence>
<dbReference type="RefSeq" id="WP_013682405.1">
    <property type="nucleotide sequence ID" value="NC_015318.1"/>
</dbReference>
<keyword evidence="1" id="KW-1133">Transmembrane helix</keyword>
<dbReference type="InParanoid" id="F2LY52"/>
<feature type="transmembrane region" description="Helical" evidence="1">
    <location>
        <begin position="207"/>
        <end position="228"/>
    </location>
</feature>
<dbReference type="InterPro" id="IPR049177">
    <property type="entry name" value="MgtC_SapB_SrpB_YhiD_N"/>
</dbReference>
<feature type="transmembrane region" description="Helical" evidence="1">
    <location>
        <begin position="180"/>
        <end position="198"/>
    </location>
</feature>
<name>F2LY52_HIPMA</name>
<organism evidence="4 5">
    <name type="scientific">Hippea maritima (strain ATCC 700847 / DSM 10411 / MH2)</name>
    <dbReference type="NCBI Taxonomy" id="760142"/>
    <lineage>
        <taxon>Bacteria</taxon>
        <taxon>Pseudomonadati</taxon>
        <taxon>Campylobacterota</taxon>
        <taxon>Desulfurellia</taxon>
        <taxon>Desulfurellales</taxon>
        <taxon>Hippeaceae</taxon>
        <taxon>Hippea</taxon>
    </lineage>
</organism>
<dbReference type="Pfam" id="PF13194">
    <property type="entry name" value="DUF4010"/>
    <property type="match status" value="1"/>
</dbReference>
<dbReference type="Proteomes" id="UP000008139">
    <property type="component" value="Chromosome"/>
</dbReference>
<reference evidence="4 5" key="1">
    <citation type="journal article" date="2011" name="Stand. Genomic Sci.">
        <title>Complete genome sequence of the thermophilic sulfur-reducer Hippea maritima type strain (MH(2)).</title>
        <authorList>
            <person name="Huntemann M."/>
            <person name="Lu M."/>
            <person name="Nolan M."/>
            <person name="Lapidus A."/>
            <person name="Lucas S."/>
            <person name="Hammon N."/>
            <person name="Deshpande S."/>
            <person name="Cheng J.F."/>
            <person name="Tapia R."/>
            <person name="Han C."/>
            <person name="Goodwin L."/>
            <person name="Pitluck S."/>
            <person name="Liolios K."/>
            <person name="Pagani I."/>
            <person name="Ivanova N."/>
            <person name="Ovchinikova G."/>
            <person name="Pati A."/>
            <person name="Chen A."/>
            <person name="Palaniappan K."/>
            <person name="Land M."/>
            <person name="Hauser L."/>
            <person name="Jeffries C.D."/>
            <person name="Detter J.C."/>
            <person name="Brambilla E.M."/>
            <person name="Rohde M."/>
            <person name="Spring S."/>
            <person name="Goker M."/>
            <person name="Woyke T."/>
            <person name="Bristow J."/>
            <person name="Eisen J.A."/>
            <person name="Markowitz V."/>
            <person name="Hugenholtz P."/>
            <person name="Kyrpides N.C."/>
            <person name="Klenk H.P."/>
            <person name="Mavromatis K."/>
        </authorList>
    </citation>
    <scope>NUCLEOTIDE SEQUENCE [LARGE SCALE GENOMIC DNA]</scope>
    <source>
        <strain evidence="5">ATCC 700847 / DSM 10411 / MH2</strain>
    </source>
</reference>
<protein>
    <submittedName>
        <fullName evidence="4">Putative Mg2+ transporter-C family protein</fullName>
    </submittedName>
</protein>
<evidence type="ECO:0000259" key="2">
    <source>
        <dbReference type="Pfam" id="PF02308"/>
    </source>
</evidence>
<reference evidence="5" key="2">
    <citation type="submission" date="2011-03" db="EMBL/GenBank/DDBJ databases">
        <title>The complete genome of Hippea maritima DSM 10411.</title>
        <authorList>
            <consortium name="US DOE Joint Genome Institute (JGI-PGF)"/>
            <person name="Lucas S."/>
            <person name="Copeland A."/>
            <person name="Lapidus A."/>
            <person name="Bruce D."/>
            <person name="Goodwin L."/>
            <person name="Pitluck S."/>
            <person name="Peters L."/>
            <person name="Kyrpides N."/>
            <person name="Mavromatis K."/>
            <person name="Pagani I."/>
            <person name="Ivanova N."/>
            <person name="Mikhailova N."/>
            <person name="Lu M."/>
            <person name="Detter J.C."/>
            <person name="Tapia R."/>
            <person name="Han C."/>
            <person name="Land M."/>
            <person name="Hauser L."/>
            <person name="Markowitz V."/>
            <person name="Cheng J.-F."/>
            <person name="Hugenholtz P."/>
            <person name="Woyke T."/>
            <person name="Wu D."/>
            <person name="Spring S."/>
            <person name="Schroeder M."/>
            <person name="Brambilla E."/>
            <person name="Klenk H.-P."/>
            <person name="Eisen J.A."/>
        </authorList>
    </citation>
    <scope>NUCLEOTIDE SEQUENCE [LARGE SCALE GENOMIC DNA]</scope>
    <source>
        <strain evidence="5">ATCC 700847 / DSM 10411 / MH2</strain>
    </source>
</reference>
<dbReference type="AlphaFoldDB" id="F2LY52"/>
<dbReference type="eggNOG" id="COG3174">
    <property type="taxonomic scope" value="Bacteria"/>
</dbReference>
<feature type="transmembrane region" description="Helical" evidence="1">
    <location>
        <begin position="96"/>
        <end position="115"/>
    </location>
</feature>
<proteinExistence type="predicted"/>
<feature type="transmembrane region" description="Helical" evidence="1">
    <location>
        <begin position="398"/>
        <end position="417"/>
    </location>
</feature>
<feature type="transmembrane region" description="Helical" evidence="1">
    <location>
        <begin position="240"/>
        <end position="263"/>
    </location>
</feature>
<dbReference type="HOGENOM" id="CLU_036781_1_1_7"/>
<dbReference type="OrthoDB" id="9813718at2"/>
<keyword evidence="1" id="KW-0472">Membrane</keyword>
<accession>F2LY52</accession>
<feature type="transmembrane region" description="Helical" evidence="1">
    <location>
        <begin position="270"/>
        <end position="286"/>
    </location>
</feature>
<dbReference type="PANTHER" id="PTHR39084:SF1">
    <property type="entry name" value="DUF4010 DOMAIN-CONTAINING PROTEIN"/>
    <property type="match status" value="1"/>
</dbReference>
<dbReference type="KEGG" id="hmr:Hipma_1419"/>
<feature type="transmembrane region" description="Helical" evidence="1">
    <location>
        <begin position="12"/>
        <end position="29"/>
    </location>
</feature>
<dbReference type="EMBL" id="CP002606">
    <property type="protein sequence ID" value="AEA34375.1"/>
    <property type="molecule type" value="Genomic_DNA"/>
</dbReference>
<dbReference type="InterPro" id="IPR025105">
    <property type="entry name" value="DUF4010"/>
</dbReference>
<feature type="transmembrane region" description="Helical" evidence="1">
    <location>
        <begin position="66"/>
        <end position="84"/>
    </location>
</feature>
<feature type="transmembrane region" description="Helical" evidence="1">
    <location>
        <begin position="148"/>
        <end position="165"/>
    </location>
</feature>
<feature type="transmembrane region" description="Helical" evidence="1">
    <location>
        <begin position="306"/>
        <end position="323"/>
    </location>
</feature>